<evidence type="ECO:0000256" key="7">
    <source>
        <dbReference type="ARBA" id="ARBA00022741"/>
    </source>
</evidence>
<dbReference type="InterPro" id="IPR017871">
    <property type="entry name" value="ABC_transporter-like_CS"/>
</dbReference>
<keyword evidence="9" id="KW-1278">Translocase</keyword>
<feature type="domain" description="ABC transmembrane type-1" evidence="16">
    <location>
        <begin position="987"/>
        <end position="1178"/>
    </location>
</feature>
<sequence length="1981" mass="216525">MASMNIGMSSPYFETFSISKGAAAKVFSLIDRISPINSMSPDGKHPSSISGSIEFKNIHFKYPSRPDVKVLQGLNLTINPGETVALVGSSGCGKSTCVQLIQRFYDPIQGSISLDGENIKNLNVAWLRSNIGVVGQEPILFQTTIAENIRFGNEQASMDEIIQSAKEANAHDFVSKLPQGYDTLVGERGAQLSGGQKQRIAIARALVRNPHILLLDEATSALDTSSEAKVQAALDKASTGRTTIIVAHRLSTIRQADKIVALSDGKVTEQGTHEQLMALKGQYHDLVMAQVNSANQDEPMVGRPRYLSVTSDKSVEEDDIRSITKSFVPEETEKEEKSSMMEVLRLNKQEWPYIMIGCICSIIMGCAFPIFAVLFGEILGVSILRWFHGHYILSKSLRKQLSLDDASEIRSKTNIYCLYFVIAGIVVGLATFTQIYTFTLAGEKLTMRLRKLLFQAMVHQEIAWFDEGNNNTGALCAKLSGDTSSVQGATGQRLGTIFSSFSTLVLGLTLSLYYEWRLGLATLAFAPIILISHYLFQFMIKNGQQANQETLEKATKLAVEAVGNIRTVAGLGRENAFHDDYRKELLPGLKLGLRNTHFRGIVFAMARSISFFAFAVCMYYGGQLVKDGDMPYANVFKVANALIMGTTSIANAIAFAPNFEKGLAAAGRIFKLLGRKPKIMDPTSYTMEKWVTSGNVEYSRVEFSYPTRENTRVLRGLNLEVRQGQTVALVGPSGCGKSTCIQLLERFYDPMSGSVSLDDRDISSLTMSSLRSQLGIVSQEPVLFDRTIADNIAYGDNNREVSMDEIIQAAKEANIHTFISSLPLGYETRMGEKGAQLSGGQKQRVAIARALIRNPKILLLDEATSALDTESEKVVQEALDKAKEGRTCITIAHRLSTIQDADVICVIDKGVVSEIGTHSQLLSQRGIYYKLHRLQGGFRFSNTNEKILLFIGTLAGMGMGLATPANMLLFGDLTGAMIDFGSEIYISDLNKLEDGIGEKVVMFANYITAFFASLILAFVKGWELTLICLTSLPVTMFAMGLISWPPAIGCTSRLAKKELDAYGKAGTIADEVLSSMRTVVAFGGEDKEVERYKSNLVFAKNINIKRGFYNGLGFGLLWFFIYASYALAFWYGVGLVLDERNLPADEQTYTAAVMVTVFFSVMMASMSLGIASPYIEAFGIAKGAGAKVFSVINRISPINSTSEDGIKPTGIKGSITFSNVHFQYPSRADVKVLQGLNLTINPGETVALVGSSGCGKSTCVQLIQRFYDPIQGSVSLDGVNIKDLNVAWLRSHIGVVGQEPILFQTTIAENIRFGNEQASIDDIVQAAKKANAHDFIAKLPQGYDTLVGERGAQLSGGQKQRIAIARALVRNPHILLLDEATSALDTSSEAKVQAALDKASTGRTTIIVAHRLSTIRQADKIVALSDGQVAEQGTHEQLMALKGHYHDLVMAQVNSASDEELGEGDKRQLERMVSNTSIISDPLEEYLEETQLVEDTAMPPRPSSMMEVMRHNKPEWLYILIGSVCSIVMGASMPVFAILFGDILGIYTFIVAGERLTMRLRGLAFAAMVQQEIAWFDDKQNNSGSLCARLSGDASKVQGATGQRVGTILQALATLILGVTLSMYYEWRLGLVALVFAPAILIAEYSFEVLQYEQVEGNTKSMEKSTKIAVEAVSNIRTVAGLGTEKTFHDNYMMELQPAHIVALRNSHFRALVYGLATSISYFAFSACMYYGGQLVEQEGIPYADVFKVSQALIFGTSSIANALAFAPNFRKGLVAASKIFQLLDRKSRITDPKGFPDDNWAATGHVSYSDVQFFYPTRSGTRVLRGLSLEVRQGQTVALVGPSGCGKSTCVQLLERFYDPISGSVGYETRMGDKGIQLSGGQKQRVAIARALIRNPKILLLDEATSALDTESEKVVQEALDKAKEGRTCITIAHRLSTIQDADVICVIDKGVVSELGTHSQLLSQRGIYYKLHRLQAGQK</sequence>
<feature type="domain" description="ABC transporter" evidence="15">
    <location>
        <begin position="53"/>
        <end position="289"/>
    </location>
</feature>
<accession>A0A7R9ESZ5</accession>
<feature type="domain" description="ABC transporter" evidence="15">
    <location>
        <begin position="1807"/>
        <end position="1976"/>
    </location>
</feature>
<evidence type="ECO:0000313" key="17">
    <source>
        <dbReference type="EMBL" id="CAD7440619.1"/>
    </source>
</evidence>
<dbReference type="PANTHER" id="PTHR43394:SF18">
    <property type="entry name" value="ABC TRANSPORTER B FAMILY MEMBER 11-LIKE"/>
    <property type="match status" value="1"/>
</dbReference>
<evidence type="ECO:0000259" key="16">
    <source>
        <dbReference type="PROSITE" id="PS50929"/>
    </source>
</evidence>
<dbReference type="Gene3D" id="3.40.50.300">
    <property type="entry name" value="P-loop containing nucleotide triphosphate hydrolases"/>
    <property type="match status" value="5"/>
</dbReference>
<keyword evidence="6" id="KW-0677">Repeat</keyword>
<comment type="similarity">
    <text evidence="2">Belongs to the ABC transporter superfamily. ABCB family. Multidrug resistance exporter (TC 3.A.1.201) subfamily.</text>
</comment>
<feature type="domain" description="ABC transmembrane type-1" evidence="16">
    <location>
        <begin position="356"/>
        <end position="661"/>
    </location>
</feature>
<dbReference type="GO" id="GO:0017085">
    <property type="term" value="P:response to insecticide"/>
    <property type="evidence" value="ECO:0007669"/>
    <property type="project" value="UniProtKB-ARBA"/>
</dbReference>
<feature type="transmembrane region" description="Helical" evidence="14">
    <location>
        <begin position="600"/>
        <end position="621"/>
    </location>
</feature>
<dbReference type="GO" id="GO:0090374">
    <property type="term" value="P:oligopeptide export from mitochondrion"/>
    <property type="evidence" value="ECO:0007669"/>
    <property type="project" value="TreeGrafter"/>
</dbReference>
<dbReference type="CDD" id="cd03249">
    <property type="entry name" value="ABC_MTABC3_MDL1_MDL2"/>
    <property type="match status" value="3"/>
</dbReference>
<dbReference type="InterPro" id="IPR036640">
    <property type="entry name" value="ABC1_TM_sf"/>
</dbReference>
<dbReference type="PROSITE" id="PS00211">
    <property type="entry name" value="ABC_TRANSPORTER_1"/>
    <property type="match status" value="4"/>
</dbReference>
<dbReference type="InterPro" id="IPR027417">
    <property type="entry name" value="P-loop_NTPase"/>
</dbReference>
<organism evidence="17">
    <name type="scientific">Timema bartmani</name>
    <dbReference type="NCBI Taxonomy" id="61472"/>
    <lineage>
        <taxon>Eukaryota</taxon>
        <taxon>Metazoa</taxon>
        <taxon>Ecdysozoa</taxon>
        <taxon>Arthropoda</taxon>
        <taxon>Hexapoda</taxon>
        <taxon>Insecta</taxon>
        <taxon>Pterygota</taxon>
        <taxon>Neoptera</taxon>
        <taxon>Polyneoptera</taxon>
        <taxon>Phasmatodea</taxon>
        <taxon>Timematodea</taxon>
        <taxon>Timematoidea</taxon>
        <taxon>Timematidae</taxon>
        <taxon>Timema</taxon>
    </lineage>
</organism>
<feature type="transmembrane region" description="Helical" evidence="14">
    <location>
        <begin position="351"/>
        <end position="375"/>
    </location>
</feature>
<dbReference type="GO" id="GO:0016887">
    <property type="term" value="F:ATP hydrolysis activity"/>
    <property type="evidence" value="ECO:0007669"/>
    <property type="project" value="InterPro"/>
</dbReference>
<comment type="catalytic activity">
    <reaction evidence="13">
        <text>ATP + H2O + xenobioticSide 1 = ADP + phosphate + xenobioticSide 2.</text>
        <dbReference type="EC" id="7.6.2.2"/>
    </reaction>
</comment>
<evidence type="ECO:0000259" key="15">
    <source>
        <dbReference type="PROSITE" id="PS50893"/>
    </source>
</evidence>
<feature type="transmembrane region" description="Helical" evidence="14">
    <location>
        <begin position="1631"/>
        <end position="1650"/>
    </location>
</feature>
<dbReference type="SMART" id="SM00382">
    <property type="entry name" value="AAA"/>
    <property type="match status" value="4"/>
</dbReference>
<feature type="domain" description="ABC transporter" evidence="15">
    <location>
        <begin position="696"/>
        <end position="934"/>
    </location>
</feature>
<dbReference type="GO" id="GO:0005743">
    <property type="term" value="C:mitochondrial inner membrane"/>
    <property type="evidence" value="ECO:0007669"/>
    <property type="project" value="TreeGrafter"/>
</dbReference>
<dbReference type="Pfam" id="PF00664">
    <property type="entry name" value="ABC_membrane"/>
    <property type="match status" value="3"/>
</dbReference>
<evidence type="ECO:0000256" key="5">
    <source>
        <dbReference type="ARBA" id="ARBA00022692"/>
    </source>
</evidence>
<evidence type="ECO:0000256" key="11">
    <source>
        <dbReference type="ARBA" id="ARBA00023136"/>
    </source>
</evidence>
<evidence type="ECO:0000256" key="4">
    <source>
        <dbReference type="ARBA" id="ARBA00022448"/>
    </source>
</evidence>
<keyword evidence="12" id="KW-0325">Glycoprotein</keyword>
<dbReference type="CDD" id="cd18578">
    <property type="entry name" value="ABC_6TM_Pgp_ABCB1_D2_like"/>
    <property type="match status" value="2"/>
</dbReference>
<evidence type="ECO:0000256" key="6">
    <source>
        <dbReference type="ARBA" id="ARBA00022737"/>
    </source>
</evidence>
<keyword evidence="8" id="KW-0067">ATP-binding</keyword>
<dbReference type="FunFam" id="3.40.50.300:FF:000479">
    <property type="entry name" value="Multidrug resistance protein 1A"/>
    <property type="match status" value="3"/>
</dbReference>
<feature type="domain" description="ABC transmembrane type-1" evidence="16">
    <location>
        <begin position="1535"/>
        <end position="1772"/>
    </location>
</feature>
<feature type="transmembrane region" description="Helical" evidence="14">
    <location>
        <begin position="947"/>
        <end position="970"/>
    </location>
</feature>
<dbReference type="GO" id="GO:0015421">
    <property type="term" value="F:ABC-type oligopeptide transporter activity"/>
    <property type="evidence" value="ECO:0007669"/>
    <property type="project" value="TreeGrafter"/>
</dbReference>
<evidence type="ECO:0000256" key="13">
    <source>
        <dbReference type="ARBA" id="ARBA00034018"/>
    </source>
</evidence>
<feature type="transmembrane region" description="Helical" evidence="14">
    <location>
        <begin position="1000"/>
        <end position="1019"/>
    </location>
</feature>
<dbReference type="PANTHER" id="PTHR43394">
    <property type="entry name" value="ATP-DEPENDENT PERMEASE MDL1, MITOCHONDRIAL"/>
    <property type="match status" value="1"/>
</dbReference>
<dbReference type="NCBIfam" id="NF010167">
    <property type="entry name" value="PRK13648.1"/>
    <property type="match status" value="5"/>
</dbReference>
<keyword evidence="4" id="KW-0813">Transport</keyword>
<proteinExistence type="inferred from homology"/>
<keyword evidence="5 14" id="KW-0812">Transmembrane</keyword>
<evidence type="ECO:0000256" key="2">
    <source>
        <dbReference type="ARBA" id="ARBA00007577"/>
    </source>
</evidence>
<evidence type="ECO:0000256" key="9">
    <source>
        <dbReference type="ARBA" id="ARBA00022967"/>
    </source>
</evidence>
<dbReference type="PROSITE" id="PS50929">
    <property type="entry name" value="ABC_TM1F"/>
    <property type="match status" value="3"/>
</dbReference>
<dbReference type="NCBIfam" id="NF007739">
    <property type="entry name" value="PRK10419.1"/>
    <property type="match status" value="5"/>
</dbReference>
<dbReference type="SUPFAM" id="SSF52540">
    <property type="entry name" value="P-loop containing nucleoside triphosphate hydrolases"/>
    <property type="match status" value="4"/>
</dbReference>
<gene>
    <name evidence="17" type="ORF">TBIB3V08_LOCUS3116</name>
</gene>
<dbReference type="InterPro" id="IPR003439">
    <property type="entry name" value="ABC_transporter-like_ATP-bd"/>
</dbReference>
<dbReference type="EMBL" id="OD565033">
    <property type="protein sequence ID" value="CAD7440619.1"/>
    <property type="molecule type" value="Genomic_DNA"/>
</dbReference>
<protein>
    <recommendedName>
        <fullName evidence="3">ABC-type xenobiotic transporter</fullName>
        <ecNumber evidence="3">7.6.2.2</ecNumber>
    </recommendedName>
</protein>
<feature type="transmembrane region" description="Helical" evidence="14">
    <location>
        <begin position="1711"/>
        <end position="1732"/>
    </location>
</feature>
<dbReference type="GO" id="GO:0005524">
    <property type="term" value="F:ATP binding"/>
    <property type="evidence" value="ECO:0007669"/>
    <property type="project" value="UniProtKB-KW"/>
</dbReference>
<evidence type="ECO:0000256" key="14">
    <source>
        <dbReference type="SAM" id="Phobius"/>
    </source>
</evidence>
<keyword evidence="11 14" id="KW-0472">Membrane</keyword>
<feature type="transmembrane region" description="Helical" evidence="14">
    <location>
        <begin position="520"/>
        <end position="540"/>
    </location>
</feature>
<dbReference type="InterPro" id="IPR003593">
    <property type="entry name" value="AAA+_ATPase"/>
</dbReference>
<feature type="transmembrane region" description="Helical" evidence="14">
    <location>
        <begin position="1026"/>
        <end position="1044"/>
    </location>
</feature>
<dbReference type="GO" id="GO:0008559">
    <property type="term" value="F:ABC-type xenobiotic transporter activity"/>
    <property type="evidence" value="ECO:0007669"/>
    <property type="project" value="UniProtKB-EC"/>
</dbReference>
<dbReference type="EC" id="7.6.2.2" evidence="3"/>
<feature type="transmembrane region" description="Helical" evidence="14">
    <location>
        <begin position="418"/>
        <end position="441"/>
    </location>
</feature>
<feature type="transmembrane region" description="Helical" evidence="14">
    <location>
        <begin position="641"/>
        <end position="659"/>
    </location>
</feature>
<comment type="subcellular location">
    <subcellularLocation>
        <location evidence="1">Membrane</location>
        <topology evidence="1">Multi-pass membrane protein</topology>
    </subcellularLocation>
</comment>
<evidence type="ECO:0000256" key="3">
    <source>
        <dbReference type="ARBA" id="ARBA00012191"/>
    </source>
</evidence>
<reference evidence="17" key="1">
    <citation type="submission" date="2020-11" db="EMBL/GenBank/DDBJ databases">
        <authorList>
            <person name="Tran Van P."/>
        </authorList>
    </citation>
    <scope>NUCLEOTIDE SEQUENCE</scope>
</reference>
<feature type="transmembrane region" description="Helical" evidence="14">
    <location>
        <begin position="1605"/>
        <end position="1625"/>
    </location>
</feature>
<evidence type="ECO:0000256" key="12">
    <source>
        <dbReference type="ARBA" id="ARBA00023180"/>
    </source>
</evidence>
<name>A0A7R9ESZ5_9NEOP</name>
<dbReference type="GO" id="GO:0097254">
    <property type="term" value="P:renal tubular secretion"/>
    <property type="evidence" value="ECO:0007669"/>
    <property type="project" value="UniProtKB-ARBA"/>
</dbReference>
<dbReference type="CDD" id="cd18577">
    <property type="entry name" value="ABC_6TM_Pgp_ABCB1_D1_like"/>
    <property type="match status" value="1"/>
</dbReference>
<feature type="transmembrane region" description="Helical" evidence="14">
    <location>
        <begin position="1116"/>
        <end position="1137"/>
    </location>
</feature>
<evidence type="ECO:0000256" key="1">
    <source>
        <dbReference type="ARBA" id="ARBA00004141"/>
    </source>
</evidence>
<feature type="domain" description="ABC transporter" evidence="15">
    <location>
        <begin position="1215"/>
        <end position="1451"/>
    </location>
</feature>
<dbReference type="InterPro" id="IPR039421">
    <property type="entry name" value="Type_1_exporter"/>
</dbReference>
<feature type="transmembrane region" description="Helical" evidence="14">
    <location>
        <begin position="1516"/>
        <end position="1549"/>
    </location>
</feature>
<keyword evidence="10 14" id="KW-1133">Transmembrane helix</keyword>
<dbReference type="Pfam" id="PF00005">
    <property type="entry name" value="ABC_tran"/>
    <property type="match status" value="5"/>
</dbReference>
<dbReference type="SUPFAM" id="SSF90123">
    <property type="entry name" value="ABC transporter transmembrane region"/>
    <property type="match status" value="3"/>
</dbReference>
<feature type="transmembrane region" description="Helical" evidence="14">
    <location>
        <begin position="1149"/>
        <end position="1171"/>
    </location>
</feature>
<dbReference type="PROSITE" id="PS50893">
    <property type="entry name" value="ABC_TRANSPORTER_2"/>
    <property type="match status" value="4"/>
</dbReference>
<dbReference type="InterPro" id="IPR011527">
    <property type="entry name" value="ABC1_TM_dom"/>
</dbReference>
<dbReference type="Gene3D" id="1.20.1560.10">
    <property type="entry name" value="ABC transporter type 1, transmembrane domain"/>
    <property type="match status" value="2"/>
</dbReference>
<evidence type="ECO:0000256" key="8">
    <source>
        <dbReference type="ARBA" id="ARBA00022840"/>
    </source>
</evidence>
<evidence type="ECO:0000256" key="10">
    <source>
        <dbReference type="ARBA" id="ARBA00022989"/>
    </source>
</evidence>
<dbReference type="FunFam" id="1.20.1560.10:FF:000009">
    <property type="entry name" value="ABC transporter B family member 1"/>
    <property type="match status" value="1"/>
</dbReference>
<keyword evidence="7" id="KW-0547">Nucleotide-binding</keyword>